<keyword evidence="4" id="KW-1185">Reference proteome</keyword>
<sequence length="478" mass="52016">MSDVTLLIQRELTAPVACLSKPLNQLTGSVSGSSALSGAPLIVSNAAFLNHVLRLAAVMPRAEHVINLCDNRYLFLVVLSAAIVNRQTCLLPANKNGVTQLNLAQRYAGCAVVHDGAVDIDASLDAMNVAECDWSLDESHQAIPSVPLDHLAAISFTSGSTGESKPNPKSWRTLQESTRINARYMLPNNRDVFYHLATVPGQHMWGFETSVLLPLFANACLVDARPLFPHDVRQALASLPAPRTLITTPVHLRALVASLESSAADVPAVELILCATAPLDQSLACAAEQVFDCKLREVYGCSEVGSMSIRRPSQTNSWTRFSDIQFISLESGCTRVDTDYLPAPVMLEDQLTLLDADTFELVGRASDQIKIAGKRGSLRDVNLVLNRFDGLRDGVVFFPQQDRAVPRLVALVCLKAGVAKTQLQTFLRQQLDSAFVPRPIYIVDELPREPNGKLPNASVLAIYDQLRPSSESVKTLVN</sequence>
<dbReference type="OrthoDB" id="9787658at2"/>
<organism evidence="3 4">
    <name type="scientific">Arenicella xantha</name>
    <dbReference type="NCBI Taxonomy" id="644221"/>
    <lineage>
        <taxon>Bacteria</taxon>
        <taxon>Pseudomonadati</taxon>
        <taxon>Pseudomonadota</taxon>
        <taxon>Gammaproteobacteria</taxon>
        <taxon>Arenicellales</taxon>
        <taxon>Arenicellaceae</taxon>
        <taxon>Arenicella</taxon>
    </lineage>
</organism>
<dbReference type="Gene3D" id="3.30.300.30">
    <property type="match status" value="1"/>
</dbReference>
<evidence type="ECO:0000259" key="1">
    <source>
        <dbReference type="Pfam" id="PF00501"/>
    </source>
</evidence>
<dbReference type="InterPro" id="IPR000873">
    <property type="entry name" value="AMP-dep_synth/lig_dom"/>
</dbReference>
<dbReference type="GO" id="GO:0016878">
    <property type="term" value="F:acid-thiol ligase activity"/>
    <property type="evidence" value="ECO:0007669"/>
    <property type="project" value="UniProtKB-ARBA"/>
</dbReference>
<accession>A0A395JQ12</accession>
<protein>
    <submittedName>
        <fullName evidence="3">AMP-binding enzyme</fullName>
    </submittedName>
</protein>
<dbReference type="EMBL" id="QNRT01000001">
    <property type="protein sequence ID" value="RBP53699.1"/>
    <property type="molecule type" value="Genomic_DNA"/>
</dbReference>
<evidence type="ECO:0000313" key="3">
    <source>
        <dbReference type="EMBL" id="RBP53699.1"/>
    </source>
</evidence>
<dbReference type="InterPro" id="IPR045851">
    <property type="entry name" value="AMP-bd_C_sf"/>
</dbReference>
<evidence type="ECO:0000259" key="2">
    <source>
        <dbReference type="Pfam" id="PF13193"/>
    </source>
</evidence>
<dbReference type="PANTHER" id="PTHR43767">
    <property type="entry name" value="LONG-CHAIN-FATTY-ACID--COA LIGASE"/>
    <property type="match status" value="1"/>
</dbReference>
<dbReference type="AlphaFoldDB" id="A0A395JQ12"/>
<dbReference type="Pfam" id="PF13193">
    <property type="entry name" value="AMP-binding_C"/>
    <property type="match status" value="1"/>
</dbReference>
<dbReference type="Pfam" id="PF00501">
    <property type="entry name" value="AMP-binding"/>
    <property type="match status" value="1"/>
</dbReference>
<comment type="caution">
    <text evidence="3">The sequence shown here is derived from an EMBL/GenBank/DDBJ whole genome shotgun (WGS) entry which is preliminary data.</text>
</comment>
<dbReference type="InterPro" id="IPR042099">
    <property type="entry name" value="ANL_N_sf"/>
</dbReference>
<dbReference type="InterPro" id="IPR050237">
    <property type="entry name" value="ATP-dep_AMP-bd_enzyme"/>
</dbReference>
<feature type="domain" description="AMP-binding enzyme C-terminal" evidence="2">
    <location>
        <begin position="405"/>
        <end position="453"/>
    </location>
</feature>
<dbReference type="InterPro" id="IPR025110">
    <property type="entry name" value="AMP-bd_C"/>
</dbReference>
<name>A0A395JQ12_9GAMM</name>
<gene>
    <name evidence="3" type="ORF">DFR28_1011088</name>
</gene>
<evidence type="ECO:0000313" key="4">
    <source>
        <dbReference type="Proteomes" id="UP000253083"/>
    </source>
</evidence>
<dbReference type="Gene3D" id="3.40.50.12780">
    <property type="entry name" value="N-terminal domain of ligase-like"/>
    <property type="match status" value="1"/>
</dbReference>
<proteinExistence type="predicted"/>
<dbReference type="PROSITE" id="PS00455">
    <property type="entry name" value="AMP_BINDING"/>
    <property type="match status" value="1"/>
</dbReference>
<dbReference type="InParanoid" id="A0A395JQ12"/>
<dbReference type="PANTHER" id="PTHR43767:SF1">
    <property type="entry name" value="NONRIBOSOMAL PEPTIDE SYNTHASE PES1 (EUROFUNG)-RELATED"/>
    <property type="match status" value="1"/>
</dbReference>
<dbReference type="RefSeq" id="WP_113953241.1">
    <property type="nucleotide sequence ID" value="NZ_QNRT01000001.1"/>
</dbReference>
<reference evidence="3 4" key="1">
    <citation type="submission" date="2018-06" db="EMBL/GenBank/DDBJ databases">
        <title>Genomic Encyclopedia of Type Strains, Phase IV (KMG-IV): sequencing the most valuable type-strain genomes for metagenomic binning, comparative biology and taxonomic classification.</title>
        <authorList>
            <person name="Goeker M."/>
        </authorList>
    </citation>
    <scope>NUCLEOTIDE SEQUENCE [LARGE SCALE GENOMIC DNA]</scope>
    <source>
        <strain evidence="3 4">DSM 24032</strain>
    </source>
</reference>
<feature type="domain" description="AMP-dependent synthetase/ligase" evidence="1">
    <location>
        <begin position="61"/>
        <end position="310"/>
    </location>
</feature>
<dbReference type="InterPro" id="IPR020845">
    <property type="entry name" value="AMP-binding_CS"/>
</dbReference>
<dbReference type="SUPFAM" id="SSF56801">
    <property type="entry name" value="Acetyl-CoA synthetase-like"/>
    <property type="match status" value="1"/>
</dbReference>
<dbReference type="Proteomes" id="UP000253083">
    <property type="component" value="Unassembled WGS sequence"/>
</dbReference>